<dbReference type="Proteomes" id="UP000183635">
    <property type="component" value="Unassembled WGS sequence"/>
</dbReference>
<evidence type="ECO:0000313" key="2">
    <source>
        <dbReference type="EMBL" id="SFI02787.1"/>
    </source>
</evidence>
<keyword evidence="1" id="KW-0732">Signal</keyword>
<feature type="chain" id="PRO_5010347567" description="DUF192 domain-containing protein" evidence="1">
    <location>
        <begin position="23"/>
        <end position="166"/>
    </location>
</feature>
<feature type="signal peptide" evidence="1">
    <location>
        <begin position="1"/>
        <end position="22"/>
    </location>
</feature>
<evidence type="ECO:0000313" key="3">
    <source>
        <dbReference type="Proteomes" id="UP000183635"/>
    </source>
</evidence>
<dbReference type="EMBL" id="FOPU01000055">
    <property type="protein sequence ID" value="SFI02787.1"/>
    <property type="molecule type" value="Genomic_DNA"/>
</dbReference>
<accession>A0A1I3EV08</accession>
<evidence type="ECO:0008006" key="4">
    <source>
        <dbReference type="Google" id="ProtNLM"/>
    </source>
</evidence>
<dbReference type="OrthoDB" id="9808290at2"/>
<organism evidence="2 3">
    <name type="scientific">Paracoccus aminovorans</name>
    <dbReference type="NCBI Taxonomy" id="34004"/>
    <lineage>
        <taxon>Bacteria</taxon>
        <taxon>Pseudomonadati</taxon>
        <taxon>Pseudomonadota</taxon>
        <taxon>Alphaproteobacteria</taxon>
        <taxon>Rhodobacterales</taxon>
        <taxon>Paracoccaceae</taxon>
        <taxon>Paracoccus</taxon>
    </lineage>
</organism>
<dbReference type="Pfam" id="PF02643">
    <property type="entry name" value="DUF192"/>
    <property type="match status" value="1"/>
</dbReference>
<dbReference type="AlphaFoldDB" id="A0A1I3EV08"/>
<gene>
    <name evidence="2" type="ORF">SAMN04488021_1553</name>
</gene>
<sequence length="166" mass="17803">MRLRAAAVLAAFLLTNSSPSQALAVDCRPDLALFQGRGATIAVPVEIADTAEERARGLMFRRDLPAEQGMLFIYDSPQPVSFWMRNTLIALDMIFIDARGQVRHIHPMARPLDETAVPGAAPGDPAPDRLMVLEVPGGDAARLGIFPGMALAHPRLPQGVALAPCD</sequence>
<dbReference type="InterPro" id="IPR038695">
    <property type="entry name" value="Saro_0823-like_sf"/>
</dbReference>
<dbReference type="PANTHER" id="PTHR37953:SF1">
    <property type="entry name" value="UPF0127 PROTEIN MJ1496"/>
    <property type="match status" value="1"/>
</dbReference>
<reference evidence="2 3" key="1">
    <citation type="submission" date="2016-10" db="EMBL/GenBank/DDBJ databases">
        <authorList>
            <person name="de Groot N.N."/>
        </authorList>
    </citation>
    <scope>NUCLEOTIDE SEQUENCE [LARGE SCALE GENOMIC DNA]</scope>
    <source>
        <strain evidence="2 3">DSM 8537</strain>
    </source>
</reference>
<dbReference type="STRING" id="34004.SAMN04488021_1553"/>
<evidence type="ECO:0000256" key="1">
    <source>
        <dbReference type="SAM" id="SignalP"/>
    </source>
</evidence>
<dbReference type="PANTHER" id="PTHR37953">
    <property type="entry name" value="UPF0127 PROTEIN MJ1496"/>
    <property type="match status" value="1"/>
</dbReference>
<protein>
    <recommendedName>
        <fullName evidence="4">DUF192 domain-containing protein</fullName>
    </recommendedName>
</protein>
<dbReference type="Gene3D" id="2.60.120.1140">
    <property type="entry name" value="Protein of unknown function DUF192"/>
    <property type="match status" value="1"/>
</dbReference>
<proteinExistence type="predicted"/>
<dbReference type="InterPro" id="IPR003795">
    <property type="entry name" value="DUF192"/>
</dbReference>
<name>A0A1I3EV08_9RHOB</name>
<keyword evidence="3" id="KW-1185">Reference proteome</keyword>